<protein>
    <submittedName>
        <fullName evidence="3">DinB family protein</fullName>
    </submittedName>
</protein>
<organism evidence="3 4">
    <name type="scientific">Chitinophaga agri</name>
    <dbReference type="NCBI Taxonomy" id="2703787"/>
    <lineage>
        <taxon>Bacteria</taxon>
        <taxon>Pseudomonadati</taxon>
        <taxon>Bacteroidota</taxon>
        <taxon>Chitinophagia</taxon>
        <taxon>Chitinophagales</taxon>
        <taxon>Chitinophagaceae</taxon>
        <taxon>Chitinophaga</taxon>
    </lineage>
</organism>
<sequence>MKQTVFLAVILATFAFIAPNSPLTKKERKAAIDLLKSTENDLLGEVKGLSEAQLKYKPSPDRWSVEECVIHIATTEEMLWQATDAGIRQPANPEKRSEIKMTDEQLVKGVEDRLQKRKTSDNLKPENSSFKSMNEALESLKNSRGKLTAYVKSTADDLRNHVLTMPFGSLDSYQMILFIAAHNARHTQQIREVKADAGFPKN</sequence>
<dbReference type="Pfam" id="PF12867">
    <property type="entry name" value="DinB_2"/>
    <property type="match status" value="1"/>
</dbReference>
<accession>A0A6B9ZCR6</accession>
<keyword evidence="1" id="KW-0732">Signal</keyword>
<evidence type="ECO:0000313" key="4">
    <source>
        <dbReference type="Proteomes" id="UP000476411"/>
    </source>
</evidence>
<dbReference type="Proteomes" id="UP000476411">
    <property type="component" value="Chromosome"/>
</dbReference>
<evidence type="ECO:0000313" key="3">
    <source>
        <dbReference type="EMBL" id="QHS59937.1"/>
    </source>
</evidence>
<feature type="signal peptide" evidence="1">
    <location>
        <begin position="1"/>
        <end position="17"/>
    </location>
</feature>
<proteinExistence type="predicted"/>
<dbReference type="InterPro" id="IPR034660">
    <property type="entry name" value="DinB/YfiT-like"/>
</dbReference>
<dbReference type="AlphaFoldDB" id="A0A6B9ZCR6"/>
<evidence type="ECO:0000259" key="2">
    <source>
        <dbReference type="Pfam" id="PF12867"/>
    </source>
</evidence>
<evidence type="ECO:0000256" key="1">
    <source>
        <dbReference type="SAM" id="SignalP"/>
    </source>
</evidence>
<gene>
    <name evidence="3" type="ORF">GWR21_10135</name>
</gene>
<dbReference type="KEGG" id="chih:GWR21_10135"/>
<dbReference type="SUPFAM" id="SSF109854">
    <property type="entry name" value="DinB/YfiT-like putative metalloenzymes"/>
    <property type="match status" value="1"/>
</dbReference>
<keyword evidence="4" id="KW-1185">Reference proteome</keyword>
<dbReference type="Gene3D" id="1.20.120.450">
    <property type="entry name" value="dinb family like domain"/>
    <property type="match status" value="1"/>
</dbReference>
<name>A0A6B9ZCR6_9BACT</name>
<feature type="chain" id="PRO_5035434398" evidence="1">
    <location>
        <begin position="18"/>
        <end position="202"/>
    </location>
</feature>
<reference evidence="3 4" key="1">
    <citation type="submission" date="2020-01" db="EMBL/GenBank/DDBJ databases">
        <title>Complete genome sequence of Chitinophaga sp. H33E-04 isolated from quinoa roots.</title>
        <authorList>
            <person name="Weon H.-Y."/>
            <person name="Lee S.A."/>
        </authorList>
    </citation>
    <scope>NUCLEOTIDE SEQUENCE [LARGE SCALE GENOMIC DNA]</scope>
    <source>
        <strain evidence="3 4">H33E-04</strain>
    </source>
</reference>
<dbReference type="InterPro" id="IPR024775">
    <property type="entry name" value="DinB-like"/>
</dbReference>
<dbReference type="RefSeq" id="WP_162331631.1">
    <property type="nucleotide sequence ID" value="NZ_CP048113.1"/>
</dbReference>
<dbReference type="EMBL" id="CP048113">
    <property type="protein sequence ID" value="QHS59937.1"/>
    <property type="molecule type" value="Genomic_DNA"/>
</dbReference>
<feature type="domain" description="DinB-like" evidence="2">
    <location>
        <begin position="35"/>
        <end position="190"/>
    </location>
</feature>